<comment type="caution">
    <text evidence="5">The sequence shown here is derived from an EMBL/GenBank/DDBJ whole genome shotgun (WGS) entry which is preliminary data.</text>
</comment>
<dbReference type="Proteomes" id="UP000311605">
    <property type="component" value="Unassembled WGS sequence"/>
</dbReference>
<feature type="signal peptide" evidence="3">
    <location>
        <begin position="1"/>
        <end position="22"/>
    </location>
</feature>
<evidence type="ECO:0000256" key="1">
    <source>
        <dbReference type="ARBA" id="ARBA00004418"/>
    </source>
</evidence>
<evidence type="ECO:0000259" key="4">
    <source>
        <dbReference type="Pfam" id="PF00496"/>
    </source>
</evidence>
<comment type="subcellular location">
    <subcellularLocation>
        <location evidence="1">Periplasm</location>
    </subcellularLocation>
</comment>
<proteinExistence type="inferred from homology"/>
<gene>
    <name evidence="5" type="ORF">FHP24_09975</name>
</gene>
<evidence type="ECO:0000313" key="6">
    <source>
        <dbReference type="Proteomes" id="UP000311605"/>
    </source>
</evidence>
<comment type="similarity">
    <text evidence="2">Belongs to the bacterial solute-binding protein 5 family.</text>
</comment>
<dbReference type="Gene3D" id="3.10.105.10">
    <property type="entry name" value="Dipeptide-binding Protein, Domain 3"/>
    <property type="match status" value="1"/>
</dbReference>
<evidence type="ECO:0000313" key="5">
    <source>
        <dbReference type="EMBL" id="TNM66501.1"/>
    </source>
</evidence>
<name>A0A5C4XTN3_9HYPH</name>
<dbReference type="GO" id="GO:0015833">
    <property type="term" value="P:peptide transport"/>
    <property type="evidence" value="ECO:0007669"/>
    <property type="project" value="TreeGrafter"/>
</dbReference>
<sequence length="634" mass="72229">MIKRRTVLGLIATALAPFNAKAAFTGSDYLKDDIKAGKLPDVAERLPRNPRVVNLAAKNRKPGRHGGVVRMLIGGQRDIRLMPINSYSRLVGYDEHLNLQADILESFASEGDRVFTFTLRQGHKWSDGSPLTTEDFRYSWDDVMNNKELHRGGIPVDLRVNGKGPSFEVIDERTVRYIWDEPNPDFLAQLAKPSPLVIYMPSTYLKQFHPRYQNQDTIAELLKKYKAQDWTDLHQRMSRTVRPENPALPTLDPWYNSTKPPAGQFVFLRNPYFHRVDENGLQLPYIDKMVLNISSPDLIGAKAGSGDSDLQFANVDFTDYTFLKAAEKRFPMKVDLWKRTQGSRVALVPNLNCKDDGWRALFQDVRVRRALSLAIDRQEINKAVFFGLAHEAGNSILPDSPLFKREYEQAWASHDIDMANRLLDEAGLTKRNEDGVRLLPDGRPAKIIIESAGESTFESDVLELITDHWSKIGIAIFTRVSQREIFRKRVIGGETLMCVWMGLDNGVPTAEMSPNELAPTFDDQMQWPVWGLHYLSGGRDGHPPDLPEAIRLLELMKQWKTAGTHDEREAIWHSMLTIFTQSVFTIGIINQALQPVVYSTKLRNIPEKALFGYDPTSFLGVYMPDTFWYEEDHV</sequence>
<dbReference type="Gene3D" id="3.40.190.10">
    <property type="entry name" value="Periplasmic binding protein-like II"/>
    <property type="match status" value="1"/>
</dbReference>
<feature type="chain" id="PRO_5022751038" evidence="3">
    <location>
        <begin position="23"/>
        <end position="634"/>
    </location>
</feature>
<dbReference type="AlphaFoldDB" id="A0A5C4XTN3"/>
<dbReference type="InterPro" id="IPR039424">
    <property type="entry name" value="SBP_5"/>
</dbReference>
<keyword evidence="6" id="KW-1185">Reference proteome</keyword>
<dbReference type="InterPro" id="IPR000914">
    <property type="entry name" value="SBP_5_dom"/>
</dbReference>
<feature type="domain" description="Solute-binding protein family 5" evidence="4">
    <location>
        <begin position="100"/>
        <end position="501"/>
    </location>
</feature>
<dbReference type="CDD" id="cd08500">
    <property type="entry name" value="PBP2_NikA_DppA_OppA_like_4"/>
    <property type="match status" value="1"/>
</dbReference>
<reference evidence="5 6" key="1">
    <citation type="submission" date="2019-06" db="EMBL/GenBank/DDBJ databases">
        <title>The draft genome of Rhizobium smilacinae PTYR-5.</title>
        <authorList>
            <person name="Liu L."/>
            <person name="Li L."/>
            <person name="Zhang X."/>
        </authorList>
    </citation>
    <scope>NUCLEOTIDE SEQUENCE [LARGE SCALE GENOMIC DNA]</scope>
    <source>
        <strain evidence="5 6">PTYR-5</strain>
    </source>
</reference>
<dbReference type="EMBL" id="VDMN01000001">
    <property type="protein sequence ID" value="TNM66501.1"/>
    <property type="molecule type" value="Genomic_DNA"/>
</dbReference>
<dbReference type="PANTHER" id="PTHR30290:SF62">
    <property type="entry name" value="OLIGOPEPTIDE ABC TRANSPORTER, PERIPLASMIC OLIGOPEPTIDE-BINDING PROTEIN"/>
    <property type="match status" value="1"/>
</dbReference>
<dbReference type="Pfam" id="PF00496">
    <property type="entry name" value="SBP_bac_5"/>
    <property type="match status" value="1"/>
</dbReference>
<dbReference type="SUPFAM" id="SSF53850">
    <property type="entry name" value="Periplasmic binding protein-like II"/>
    <property type="match status" value="1"/>
</dbReference>
<keyword evidence="3" id="KW-0732">Signal</keyword>
<evidence type="ECO:0000256" key="3">
    <source>
        <dbReference type="SAM" id="SignalP"/>
    </source>
</evidence>
<accession>A0A5C4XTN3</accession>
<protein>
    <submittedName>
        <fullName evidence="5">ABC transporter substrate-binding protein</fullName>
    </submittedName>
</protein>
<dbReference type="PANTHER" id="PTHR30290">
    <property type="entry name" value="PERIPLASMIC BINDING COMPONENT OF ABC TRANSPORTER"/>
    <property type="match status" value="1"/>
</dbReference>
<dbReference type="OrthoDB" id="9803988at2"/>
<evidence type="ECO:0000256" key="2">
    <source>
        <dbReference type="ARBA" id="ARBA00005695"/>
    </source>
</evidence>
<organism evidence="5 6">
    <name type="scientific">Aliirhizobium smilacinae</name>
    <dbReference type="NCBI Taxonomy" id="1395944"/>
    <lineage>
        <taxon>Bacteria</taxon>
        <taxon>Pseudomonadati</taxon>
        <taxon>Pseudomonadota</taxon>
        <taxon>Alphaproteobacteria</taxon>
        <taxon>Hyphomicrobiales</taxon>
        <taxon>Rhizobiaceae</taxon>
        <taxon>Aliirhizobium</taxon>
    </lineage>
</organism>
<dbReference type="RefSeq" id="WP_139675894.1">
    <property type="nucleotide sequence ID" value="NZ_VDMN01000001.1"/>
</dbReference>
<dbReference type="GO" id="GO:1904680">
    <property type="term" value="F:peptide transmembrane transporter activity"/>
    <property type="evidence" value="ECO:0007669"/>
    <property type="project" value="TreeGrafter"/>
</dbReference>